<evidence type="ECO:0000256" key="5">
    <source>
        <dbReference type="ARBA" id="ARBA00022989"/>
    </source>
</evidence>
<keyword evidence="5" id="KW-1133">Transmembrane helix</keyword>
<name>A0A328CYU5_9ASTE</name>
<keyword evidence="4" id="KW-0812">Transmembrane</keyword>
<keyword evidence="2" id="KW-0217">Developmental protein</keyword>
<comment type="similarity">
    <text evidence="7">Belongs to the DVL/RTFL small polypeptides family.</text>
</comment>
<sequence>MTLFSYFFPSRRRSSRKSGLRKRCLTVAKQEKTRFYILRRCIMMLLCWQNHSVAD</sequence>
<reference evidence="8 9" key="1">
    <citation type="submission" date="2018-06" db="EMBL/GenBank/DDBJ databases">
        <title>The Genome of Cuscuta australis (Dodder) Provides Insight into the Evolution of Plant Parasitism.</title>
        <authorList>
            <person name="Liu H."/>
        </authorList>
    </citation>
    <scope>NUCLEOTIDE SEQUENCE [LARGE SCALE GENOMIC DNA]</scope>
    <source>
        <strain evidence="9">cv. Yunnan</strain>
        <tissue evidence="8">Vines</tissue>
    </source>
</reference>
<dbReference type="PANTHER" id="PTHR33102">
    <property type="entry name" value="DVL19-RELATED-RELATED"/>
    <property type="match status" value="1"/>
</dbReference>
<evidence type="ECO:0000313" key="8">
    <source>
        <dbReference type="EMBL" id="RAL37229.1"/>
    </source>
</evidence>
<gene>
    <name evidence="8" type="ORF">DM860_004151</name>
</gene>
<keyword evidence="6" id="KW-0472">Membrane</keyword>
<evidence type="ECO:0000256" key="7">
    <source>
        <dbReference type="ARBA" id="ARBA00024340"/>
    </source>
</evidence>
<accession>A0A328CYU5</accession>
<proteinExistence type="inferred from homology"/>
<dbReference type="Proteomes" id="UP000249390">
    <property type="component" value="Unassembled WGS sequence"/>
</dbReference>
<organism evidence="8 9">
    <name type="scientific">Cuscuta australis</name>
    <dbReference type="NCBI Taxonomy" id="267555"/>
    <lineage>
        <taxon>Eukaryota</taxon>
        <taxon>Viridiplantae</taxon>
        <taxon>Streptophyta</taxon>
        <taxon>Embryophyta</taxon>
        <taxon>Tracheophyta</taxon>
        <taxon>Spermatophyta</taxon>
        <taxon>Magnoliopsida</taxon>
        <taxon>eudicotyledons</taxon>
        <taxon>Gunneridae</taxon>
        <taxon>Pentapetalae</taxon>
        <taxon>asterids</taxon>
        <taxon>lamiids</taxon>
        <taxon>Solanales</taxon>
        <taxon>Convolvulaceae</taxon>
        <taxon>Cuscuteae</taxon>
        <taxon>Cuscuta</taxon>
        <taxon>Cuscuta subgen. Grammica</taxon>
        <taxon>Cuscuta sect. Cleistogrammica</taxon>
    </lineage>
</organism>
<dbReference type="GO" id="GO:0005886">
    <property type="term" value="C:plasma membrane"/>
    <property type="evidence" value="ECO:0007669"/>
    <property type="project" value="UniProtKB-SubCell"/>
</dbReference>
<comment type="caution">
    <text evidence="8">The sequence shown here is derived from an EMBL/GenBank/DDBJ whole genome shotgun (WGS) entry which is preliminary data.</text>
</comment>
<evidence type="ECO:0000256" key="3">
    <source>
        <dbReference type="ARBA" id="ARBA00022475"/>
    </source>
</evidence>
<dbReference type="GO" id="GO:0048367">
    <property type="term" value="P:shoot system development"/>
    <property type="evidence" value="ECO:0007669"/>
    <property type="project" value="UniProtKB-ARBA"/>
</dbReference>
<dbReference type="InterPro" id="IPR012552">
    <property type="entry name" value="DVL"/>
</dbReference>
<evidence type="ECO:0000256" key="4">
    <source>
        <dbReference type="ARBA" id="ARBA00022692"/>
    </source>
</evidence>
<dbReference type="AlphaFoldDB" id="A0A328CYU5"/>
<dbReference type="Pfam" id="PF08137">
    <property type="entry name" value="DVL"/>
    <property type="match status" value="1"/>
</dbReference>
<keyword evidence="9" id="KW-1185">Reference proteome</keyword>
<dbReference type="InterPro" id="IPR051525">
    <property type="entry name" value="DVL_RTFL_regulatory"/>
</dbReference>
<dbReference type="GO" id="GO:0008285">
    <property type="term" value="P:negative regulation of cell population proliferation"/>
    <property type="evidence" value="ECO:0007669"/>
    <property type="project" value="InterPro"/>
</dbReference>
<comment type="subcellular location">
    <subcellularLocation>
        <location evidence="1">Cell membrane</location>
        <topology evidence="1">Single-pass membrane protein</topology>
    </subcellularLocation>
</comment>
<dbReference type="EMBL" id="NQVE01000217">
    <property type="protein sequence ID" value="RAL37229.1"/>
    <property type="molecule type" value="Genomic_DNA"/>
</dbReference>
<evidence type="ECO:0000256" key="2">
    <source>
        <dbReference type="ARBA" id="ARBA00022473"/>
    </source>
</evidence>
<evidence type="ECO:0000256" key="1">
    <source>
        <dbReference type="ARBA" id="ARBA00004162"/>
    </source>
</evidence>
<keyword evidence="3" id="KW-1003">Cell membrane</keyword>
<evidence type="ECO:0000256" key="6">
    <source>
        <dbReference type="ARBA" id="ARBA00023136"/>
    </source>
</evidence>
<evidence type="ECO:0000313" key="9">
    <source>
        <dbReference type="Proteomes" id="UP000249390"/>
    </source>
</evidence>
<protein>
    <submittedName>
        <fullName evidence="8">Uncharacterized protein</fullName>
    </submittedName>
</protein>